<organism evidence="1 2">
    <name type="scientific">Motilimonas cestriensis</name>
    <dbReference type="NCBI Taxonomy" id="2742685"/>
    <lineage>
        <taxon>Bacteria</taxon>
        <taxon>Pseudomonadati</taxon>
        <taxon>Pseudomonadota</taxon>
        <taxon>Gammaproteobacteria</taxon>
        <taxon>Alteromonadales</taxon>
        <taxon>Alteromonadales genera incertae sedis</taxon>
        <taxon>Motilimonas</taxon>
    </lineage>
</organism>
<dbReference type="Proteomes" id="UP001201273">
    <property type="component" value="Unassembled WGS sequence"/>
</dbReference>
<name>A0ABS8WI56_9GAMM</name>
<gene>
    <name evidence="1" type="ORF">K6Y31_21340</name>
</gene>
<dbReference type="EMBL" id="JAIMJA010000042">
    <property type="protein sequence ID" value="MCE2597319.1"/>
    <property type="molecule type" value="Genomic_DNA"/>
</dbReference>
<accession>A0ABS8WI56</accession>
<evidence type="ECO:0000313" key="2">
    <source>
        <dbReference type="Proteomes" id="UP001201273"/>
    </source>
</evidence>
<keyword evidence="2" id="KW-1185">Reference proteome</keyword>
<sequence length="116" mass="12539">MPFLIMAAVCLLSGVILINIVVAGLCFAGGAISFFSHTQPSAELLFDDIGQIIIARDNKNIEGVMTKGSQVWPFLIIIKTQLSAGGVTTFWVYSDAISDSGFRRLSRVLLLNQFAS</sequence>
<comment type="caution">
    <text evidence="1">The sequence shown here is derived from an EMBL/GenBank/DDBJ whole genome shotgun (WGS) entry which is preliminary data.</text>
</comment>
<reference evidence="1 2" key="1">
    <citation type="journal article" date="2022" name="Environ. Microbiol. Rep.">
        <title>Eco-phylogenetic analyses reveal divergent evolution of vitamin B12 metabolism in the marine bacterial family 'Psychromonadaceae'.</title>
        <authorList>
            <person name="Jin X."/>
            <person name="Yang Y."/>
            <person name="Cao H."/>
            <person name="Gao B."/>
            <person name="Zhao Z."/>
        </authorList>
    </citation>
    <scope>NUCLEOTIDE SEQUENCE [LARGE SCALE GENOMIC DNA]</scope>
    <source>
        <strain evidence="1 2">MKS20</strain>
    </source>
</reference>
<evidence type="ECO:0000313" key="1">
    <source>
        <dbReference type="EMBL" id="MCE2597319.1"/>
    </source>
</evidence>
<proteinExistence type="predicted"/>
<protein>
    <submittedName>
        <fullName evidence="1">Uncharacterized protein</fullName>
    </submittedName>
</protein>